<dbReference type="AlphaFoldDB" id="A0A2S9QHE0"/>
<dbReference type="SUPFAM" id="SSF52799">
    <property type="entry name" value="(Phosphotyrosine protein) phosphatases II"/>
    <property type="match status" value="1"/>
</dbReference>
<dbReference type="Proteomes" id="UP000237682">
    <property type="component" value="Unassembled WGS sequence"/>
</dbReference>
<sequence length="191" mass="21386">MTSLPSFAAWTVCGIDELDQFSGSGVSHVLSIVDPNWPELSAFRAYGVHQRTILQFDDIIDPMVGKIMPAREHMAEILRFARDEAGAILVPERLLVHCHMGVSRSTAAMATLMARADSSLSEDEIFARLRSIRPQAWPNSVLIGFADELLGRGGRLTQALRRHYAFQKQHRPDMADWMVRLGRAREVEMAA</sequence>
<protein>
    <submittedName>
        <fullName evidence="2">Protein-tyrosine-phosphatase</fullName>
    </submittedName>
</protein>
<organism evidence="2 3">
    <name type="scientific">Labrys okinawensis</name>
    <dbReference type="NCBI Taxonomy" id="346911"/>
    <lineage>
        <taxon>Bacteria</taxon>
        <taxon>Pseudomonadati</taxon>
        <taxon>Pseudomonadota</taxon>
        <taxon>Alphaproteobacteria</taxon>
        <taxon>Hyphomicrobiales</taxon>
        <taxon>Xanthobacteraceae</taxon>
        <taxon>Labrys</taxon>
    </lineage>
</organism>
<feature type="domain" description="Tyrosine specific protein phosphatases" evidence="1">
    <location>
        <begin position="75"/>
        <end position="134"/>
    </location>
</feature>
<dbReference type="OrthoDB" id="437665at2"/>
<dbReference type="InterPro" id="IPR000387">
    <property type="entry name" value="Tyr_Pase_dom"/>
</dbReference>
<comment type="caution">
    <text evidence="2">The sequence shown here is derived from an EMBL/GenBank/DDBJ whole genome shotgun (WGS) entry which is preliminary data.</text>
</comment>
<dbReference type="Gene3D" id="3.90.190.10">
    <property type="entry name" value="Protein tyrosine phosphatase superfamily"/>
    <property type="match status" value="1"/>
</dbReference>
<gene>
    <name evidence="2" type="ORF">C5L14_06005</name>
</gene>
<dbReference type="PROSITE" id="PS00383">
    <property type="entry name" value="TYR_PHOSPHATASE_1"/>
    <property type="match status" value="1"/>
</dbReference>
<dbReference type="PROSITE" id="PS50056">
    <property type="entry name" value="TYR_PHOSPHATASE_2"/>
    <property type="match status" value="1"/>
</dbReference>
<keyword evidence="3" id="KW-1185">Reference proteome</keyword>
<proteinExistence type="predicted"/>
<evidence type="ECO:0000313" key="2">
    <source>
        <dbReference type="EMBL" id="PRH88771.1"/>
    </source>
</evidence>
<dbReference type="InterPro" id="IPR016130">
    <property type="entry name" value="Tyr_Pase_AS"/>
</dbReference>
<reference evidence="2 3" key="1">
    <citation type="submission" date="2018-02" db="EMBL/GenBank/DDBJ databases">
        <title>Whole genome sequencing of endophytic bacterium.</title>
        <authorList>
            <person name="Eedara R."/>
            <person name="Podile A.R."/>
        </authorList>
    </citation>
    <scope>NUCLEOTIDE SEQUENCE [LARGE SCALE GENOMIC DNA]</scope>
    <source>
        <strain evidence="2 3">RP1T</strain>
    </source>
</reference>
<dbReference type="EMBL" id="PUEJ01000002">
    <property type="protein sequence ID" value="PRH88771.1"/>
    <property type="molecule type" value="Genomic_DNA"/>
</dbReference>
<accession>A0A2S9QHE0</accession>
<dbReference type="RefSeq" id="WP_105861117.1">
    <property type="nucleotide sequence ID" value="NZ_PUEJ01000002.1"/>
</dbReference>
<evidence type="ECO:0000313" key="3">
    <source>
        <dbReference type="Proteomes" id="UP000237682"/>
    </source>
</evidence>
<name>A0A2S9QHE0_9HYPH</name>
<dbReference type="InterPro" id="IPR029021">
    <property type="entry name" value="Prot-tyrosine_phosphatase-like"/>
</dbReference>
<evidence type="ECO:0000259" key="1">
    <source>
        <dbReference type="PROSITE" id="PS50056"/>
    </source>
</evidence>